<reference evidence="4 5" key="1">
    <citation type="submission" date="2020-08" db="EMBL/GenBank/DDBJ databases">
        <title>Bridging the membrane lipid divide: bacteria of the FCB group superphylum have the potential to synthesize archaeal ether lipids.</title>
        <authorList>
            <person name="Villanueva L."/>
            <person name="Von Meijenfeldt F.A.B."/>
            <person name="Westbye A.B."/>
            <person name="Yadav S."/>
            <person name="Hopmans E.C."/>
            <person name="Dutilh B.E."/>
            <person name="Sinninghe Damste J.S."/>
        </authorList>
    </citation>
    <scope>NUCLEOTIDE SEQUENCE [LARGE SCALE GENOMIC DNA]</scope>
    <source>
        <strain evidence="4">NIOZ-UU17</strain>
    </source>
</reference>
<dbReference type="CDD" id="cd03801">
    <property type="entry name" value="GT4_PimA-like"/>
    <property type="match status" value="1"/>
</dbReference>
<dbReference type="Proteomes" id="UP000605201">
    <property type="component" value="Unassembled WGS sequence"/>
</dbReference>
<dbReference type="EMBL" id="JACNIG010000449">
    <property type="protein sequence ID" value="MBC8434503.1"/>
    <property type="molecule type" value="Genomic_DNA"/>
</dbReference>
<evidence type="ECO:0000313" key="4">
    <source>
        <dbReference type="EMBL" id="MBC8434503.1"/>
    </source>
</evidence>
<dbReference type="PANTHER" id="PTHR12526:SF510">
    <property type="entry name" value="D-INOSITOL 3-PHOSPHATE GLYCOSYLTRANSFERASE"/>
    <property type="match status" value="1"/>
</dbReference>
<sequence>MKIVWLHTHLLIPTGGTKFIYEVTKRIHKHTPVTLFCEQARDDIAKMFEDAGVQVKIIGTDTSTSAFYWMNLRKRLDNEFIKLEEMIDPDSTIISHMFPMNVLANRLSNKAVQYCYEPFAFFFSDTMINGLGLAKRLFCRFLTWKYANLDIENTRKSTSVITLNPITQEQIKKTYGKSSILSLAGVDSDFFSPKTEDKFRKQFPGKKLIMHSTDYSPVKATNLVIKAMPYVLKKVSDAVLLISNTVNDIAGRTKMAQLAEKVGVRQDISFVGRLDFPDVPIFYSNADVVAQPAFAKDAGTASMNLAVKEAMACETPVVRADITDEDVEHDISGILVPSNDAQALASGIISILNNSEKGPKMGKLGRIRIVQQYNWDRVSDIIYNEIKKVHERE</sequence>
<dbReference type="AlphaFoldDB" id="A0A8J6NXK2"/>
<evidence type="ECO:0000259" key="3">
    <source>
        <dbReference type="Pfam" id="PF00534"/>
    </source>
</evidence>
<keyword evidence="2" id="KW-0808">Transferase</keyword>
<name>A0A8J6NXK2_9BACT</name>
<dbReference type="SUPFAM" id="SSF53756">
    <property type="entry name" value="UDP-Glycosyltransferase/glycogen phosphorylase"/>
    <property type="match status" value="1"/>
</dbReference>
<evidence type="ECO:0000256" key="2">
    <source>
        <dbReference type="ARBA" id="ARBA00022679"/>
    </source>
</evidence>
<evidence type="ECO:0000256" key="1">
    <source>
        <dbReference type="ARBA" id="ARBA00022676"/>
    </source>
</evidence>
<dbReference type="PANTHER" id="PTHR12526">
    <property type="entry name" value="GLYCOSYLTRANSFERASE"/>
    <property type="match status" value="1"/>
</dbReference>
<feature type="domain" description="Glycosyl transferase family 1" evidence="3">
    <location>
        <begin position="195"/>
        <end position="366"/>
    </location>
</feature>
<evidence type="ECO:0000313" key="5">
    <source>
        <dbReference type="Proteomes" id="UP000605201"/>
    </source>
</evidence>
<gene>
    <name evidence="4" type="ORF">H8D96_21550</name>
</gene>
<organism evidence="4 5">
    <name type="scientific">Candidatus Desulfatibia vada</name>
    <dbReference type="NCBI Taxonomy" id="2841696"/>
    <lineage>
        <taxon>Bacteria</taxon>
        <taxon>Pseudomonadati</taxon>
        <taxon>Thermodesulfobacteriota</taxon>
        <taxon>Desulfobacteria</taxon>
        <taxon>Desulfobacterales</taxon>
        <taxon>Desulfobacterales incertae sedis</taxon>
        <taxon>Candidatus Desulfatibia</taxon>
    </lineage>
</organism>
<protein>
    <submittedName>
        <fullName evidence="4">Glycosyltransferase family 4 protein</fullName>
    </submittedName>
</protein>
<comment type="caution">
    <text evidence="4">The sequence shown here is derived from an EMBL/GenBank/DDBJ whole genome shotgun (WGS) entry which is preliminary data.</text>
</comment>
<dbReference type="Gene3D" id="3.40.50.2000">
    <property type="entry name" value="Glycogen Phosphorylase B"/>
    <property type="match status" value="2"/>
</dbReference>
<dbReference type="InterPro" id="IPR001296">
    <property type="entry name" value="Glyco_trans_1"/>
</dbReference>
<accession>A0A8J6NXK2</accession>
<keyword evidence="1" id="KW-0328">Glycosyltransferase</keyword>
<dbReference type="GO" id="GO:0016757">
    <property type="term" value="F:glycosyltransferase activity"/>
    <property type="evidence" value="ECO:0007669"/>
    <property type="project" value="UniProtKB-KW"/>
</dbReference>
<proteinExistence type="predicted"/>
<dbReference type="Pfam" id="PF00534">
    <property type="entry name" value="Glycos_transf_1"/>
    <property type="match status" value="1"/>
</dbReference>